<proteinExistence type="predicted"/>
<evidence type="ECO:0000256" key="1">
    <source>
        <dbReference type="SAM" id="MobiDB-lite"/>
    </source>
</evidence>
<organism evidence="2 3">
    <name type="scientific">Prorocentrum cordatum</name>
    <dbReference type="NCBI Taxonomy" id="2364126"/>
    <lineage>
        <taxon>Eukaryota</taxon>
        <taxon>Sar</taxon>
        <taxon>Alveolata</taxon>
        <taxon>Dinophyceae</taxon>
        <taxon>Prorocentrales</taxon>
        <taxon>Prorocentraceae</taxon>
        <taxon>Prorocentrum</taxon>
    </lineage>
</organism>
<dbReference type="EMBL" id="CAUYUJ010016742">
    <property type="protein sequence ID" value="CAK0868401.1"/>
    <property type="molecule type" value="Genomic_DNA"/>
</dbReference>
<feature type="compositionally biased region" description="Polar residues" evidence="1">
    <location>
        <begin position="7"/>
        <end position="17"/>
    </location>
</feature>
<feature type="compositionally biased region" description="Low complexity" evidence="1">
    <location>
        <begin position="138"/>
        <end position="151"/>
    </location>
</feature>
<feature type="compositionally biased region" description="Pro residues" evidence="1">
    <location>
        <begin position="152"/>
        <end position="166"/>
    </location>
</feature>
<evidence type="ECO:0000313" key="3">
    <source>
        <dbReference type="Proteomes" id="UP001189429"/>
    </source>
</evidence>
<reference evidence="2" key="1">
    <citation type="submission" date="2023-10" db="EMBL/GenBank/DDBJ databases">
        <authorList>
            <person name="Chen Y."/>
            <person name="Shah S."/>
            <person name="Dougan E. K."/>
            <person name="Thang M."/>
            <person name="Chan C."/>
        </authorList>
    </citation>
    <scope>NUCLEOTIDE SEQUENCE [LARGE SCALE GENOMIC DNA]</scope>
</reference>
<comment type="caution">
    <text evidence="2">The sequence shown here is derived from an EMBL/GenBank/DDBJ whole genome shotgun (WGS) entry which is preliminary data.</text>
</comment>
<name>A0ABN9V693_9DINO</name>
<evidence type="ECO:0000313" key="2">
    <source>
        <dbReference type="EMBL" id="CAK0868401.1"/>
    </source>
</evidence>
<accession>A0ABN9V693</accession>
<feature type="region of interest" description="Disordered" evidence="1">
    <location>
        <begin position="1"/>
        <end position="192"/>
    </location>
</feature>
<gene>
    <name evidence="2" type="ORF">PCOR1329_LOCUS55068</name>
</gene>
<protein>
    <submittedName>
        <fullName evidence="2">Uncharacterized protein</fullName>
    </submittedName>
</protein>
<keyword evidence="3" id="KW-1185">Reference proteome</keyword>
<dbReference type="Proteomes" id="UP001189429">
    <property type="component" value="Unassembled WGS sequence"/>
</dbReference>
<sequence>MGLLPETSWQFSQSSWRRPSYDCNGPRSIPPPGVLQGAMAKESPESCSGAPSAAIFVLRPPRSETRHPSSPGPPPRPHRATRRRAEAGGARGQSPSRKAADLLGSPPALSEVASAPRPGRAPIVEPWPTAPPARCCHWRSSPPWRRSSAARPPSPGPPRAAQPPRGPRARQGPPRCHWARRSWRRPSPTPPP</sequence>